<keyword evidence="5" id="KW-0479">Metal-binding</keyword>
<feature type="chain" id="PRO_5044320300" description="Peptidase M14 domain-containing protein" evidence="10">
    <location>
        <begin position="23"/>
        <end position="378"/>
    </location>
</feature>
<reference evidence="12" key="3">
    <citation type="submission" date="2025-08" db="UniProtKB">
        <authorList>
            <consortium name="Ensembl"/>
        </authorList>
    </citation>
    <scope>IDENTIFICATION</scope>
</reference>
<keyword evidence="10" id="KW-0732">Signal</keyword>
<keyword evidence="4" id="KW-0645">Protease</keyword>
<dbReference type="FunFam" id="3.40.630.10:FF:000001">
    <property type="entry name" value="Carboxypeptidase B"/>
    <property type="match status" value="1"/>
</dbReference>
<dbReference type="GO" id="GO:0008270">
    <property type="term" value="F:zinc ion binding"/>
    <property type="evidence" value="ECO:0007669"/>
    <property type="project" value="InterPro"/>
</dbReference>
<reference evidence="12" key="2">
    <citation type="submission" date="2020-02" db="EMBL/GenBank/DDBJ databases">
        <title>Esox lucius (northern pike) genome, fEsoLuc1, primary haplotype.</title>
        <authorList>
            <person name="Myers G."/>
            <person name="Karagic N."/>
            <person name="Meyer A."/>
            <person name="Pippel M."/>
            <person name="Reichard M."/>
            <person name="Winkler S."/>
            <person name="Tracey A."/>
            <person name="Sims Y."/>
            <person name="Howe K."/>
            <person name="Rhie A."/>
            <person name="Formenti G."/>
            <person name="Durbin R."/>
            <person name="Fedrigo O."/>
            <person name="Jarvis E.D."/>
        </authorList>
    </citation>
    <scope>NUCLEOTIDE SEQUENCE [LARGE SCALE GENOMIC DNA]</scope>
</reference>
<organism evidence="12 13">
    <name type="scientific">Esox lucius</name>
    <name type="common">Northern pike</name>
    <dbReference type="NCBI Taxonomy" id="8010"/>
    <lineage>
        <taxon>Eukaryota</taxon>
        <taxon>Metazoa</taxon>
        <taxon>Chordata</taxon>
        <taxon>Craniata</taxon>
        <taxon>Vertebrata</taxon>
        <taxon>Euteleostomi</taxon>
        <taxon>Actinopterygii</taxon>
        <taxon>Neopterygii</taxon>
        <taxon>Teleostei</taxon>
        <taxon>Protacanthopterygii</taxon>
        <taxon>Esociformes</taxon>
        <taxon>Esocidae</taxon>
        <taxon>Esox</taxon>
    </lineage>
</organism>
<evidence type="ECO:0000256" key="7">
    <source>
        <dbReference type="ARBA" id="ARBA00022833"/>
    </source>
</evidence>
<dbReference type="InterPro" id="IPR057247">
    <property type="entry name" value="CARBOXYPEPT_ZN_2"/>
</dbReference>
<dbReference type="InParanoid" id="A0A3P8X7C0"/>
<dbReference type="GO" id="GO:0004181">
    <property type="term" value="F:metallocarboxypeptidase activity"/>
    <property type="evidence" value="ECO:0007669"/>
    <property type="project" value="InterPro"/>
</dbReference>
<dbReference type="GO" id="GO:0005615">
    <property type="term" value="C:extracellular space"/>
    <property type="evidence" value="ECO:0007669"/>
    <property type="project" value="TreeGrafter"/>
</dbReference>
<protein>
    <recommendedName>
        <fullName evidence="11">Peptidase M14 domain-containing protein</fullName>
    </recommendedName>
</protein>
<evidence type="ECO:0000256" key="2">
    <source>
        <dbReference type="ARBA" id="ARBA00005988"/>
    </source>
</evidence>
<keyword evidence="8" id="KW-0482">Metalloprotease</keyword>
<dbReference type="OMA" id="EEQWAGQ"/>
<dbReference type="GO" id="GO:0006508">
    <property type="term" value="P:proteolysis"/>
    <property type="evidence" value="ECO:0007669"/>
    <property type="project" value="UniProtKB-KW"/>
</dbReference>
<dbReference type="FunCoup" id="A0A3P8X7C0">
    <property type="interactions" value="146"/>
</dbReference>
<comment type="cofactor">
    <cofactor evidence="1">
        <name>Zn(2+)</name>
        <dbReference type="ChEBI" id="CHEBI:29105"/>
    </cofactor>
</comment>
<evidence type="ECO:0000256" key="1">
    <source>
        <dbReference type="ARBA" id="ARBA00001947"/>
    </source>
</evidence>
<dbReference type="InterPro" id="IPR057246">
    <property type="entry name" value="CARBOXYPEPT_ZN_1"/>
</dbReference>
<gene>
    <name evidence="12" type="primary">CPO</name>
</gene>
<keyword evidence="6" id="KW-0378">Hydrolase</keyword>
<dbReference type="InterPro" id="IPR000834">
    <property type="entry name" value="Peptidase_M14"/>
</dbReference>
<dbReference type="PROSITE" id="PS52035">
    <property type="entry name" value="PEPTIDASE_M14"/>
    <property type="match status" value="1"/>
</dbReference>
<evidence type="ECO:0000256" key="6">
    <source>
        <dbReference type="ARBA" id="ARBA00022801"/>
    </source>
</evidence>
<evidence type="ECO:0000259" key="11">
    <source>
        <dbReference type="PROSITE" id="PS52035"/>
    </source>
</evidence>
<keyword evidence="3" id="KW-0121">Carboxypeptidase</keyword>
<dbReference type="Gene3D" id="3.40.630.10">
    <property type="entry name" value="Zn peptidases"/>
    <property type="match status" value="1"/>
</dbReference>
<feature type="domain" description="Peptidase M14" evidence="11">
    <location>
        <begin position="42"/>
        <end position="340"/>
    </location>
</feature>
<dbReference type="PANTHER" id="PTHR11705:SF19">
    <property type="entry name" value="CARBOXYPEPTIDASE O"/>
    <property type="match status" value="1"/>
</dbReference>
<feature type="signal peptide" evidence="10">
    <location>
        <begin position="1"/>
        <end position="22"/>
    </location>
</feature>
<dbReference type="SMART" id="SM00631">
    <property type="entry name" value="Zn_pept"/>
    <property type="match status" value="1"/>
</dbReference>
<evidence type="ECO:0000256" key="4">
    <source>
        <dbReference type="ARBA" id="ARBA00022670"/>
    </source>
</evidence>
<dbReference type="GeneTree" id="ENSGT00940000161508"/>
<evidence type="ECO:0000256" key="3">
    <source>
        <dbReference type="ARBA" id="ARBA00022645"/>
    </source>
</evidence>
<dbReference type="SUPFAM" id="SSF53187">
    <property type="entry name" value="Zn-dependent exopeptidases"/>
    <property type="match status" value="1"/>
</dbReference>
<dbReference type="Pfam" id="PF00246">
    <property type="entry name" value="Peptidase_M14"/>
    <property type="match status" value="1"/>
</dbReference>
<dbReference type="Ensembl" id="ENSELUT00000019397.3">
    <property type="protein sequence ID" value="ENSELUP00000000240.3"/>
    <property type="gene ID" value="ENSELUG00000045134.1"/>
</dbReference>
<feature type="active site" description="Proton donor/acceptor" evidence="9">
    <location>
        <position position="306"/>
    </location>
</feature>
<evidence type="ECO:0000256" key="10">
    <source>
        <dbReference type="SAM" id="SignalP"/>
    </source>
</evidence>
<dbReference type="PROSITE" id="PS00133">
    <property type="entry name" value="CARBOXYPEPT_ZN_2"/>
    <property type="match status" value="1"/>
</dbReference>
<keyword evidence="13" id="KW-1185">Reference proteome</keyword>
<reference evidence="12" key="4">
    <citation type="submission" date="2025-09" db="UniProtKB">
        <authorList>
            <consortium name="Ensembl"/>
        </authorList>
    </citation>
    <scope>IDENTIFICATION</scope>
</reference>
<evidence type="ECO:0000313" key="13">
    <source>
        <dbReference type="Proteomes" id="UP000265140"/>
    </source>
</evidence>
<dbReference type="STRING" id="8010.ENSELUP00000000240"/>
<dbReference type="Proteomes" id="UP000265140">
    <property type="component" value="Chromosome 22"/>
</dbReference>
<comment type="similarity">
    <text evidence="2 9">Belongs to the peptidase M14 family.</text>
</comment>
<proteinExistence type="inferred from homology"/>
<dbReference type="PANTHER" id="PTHR11705">
    <property type="entry name" value="PROTEASE FAMILY M14 CARBOXYPEPTIDASE A,B"/>
    <property type="match status" value="1"/>
</dbReference>
<evidence type="ECO:0000256" key="9">
    <source>
        <dbReference type="PROSITE-ProRule" id="PRU01379"/>
    </source>
</evidence>
<evidence type="ECO:0000313" key="12">
    <source>
        <dbReference type="Ensembl" id="ENSELUP00000000240.3"/>
    </source>
</evidence>
<accession>A0A3P8X7C0</accession>
<dbReference type="PROSITE" id="PS00132">
    <property type="entry name" value="CARBOXYPEPT_ZN_1"/>
    <property type="match status" value="1"/>
</dbReference>
<name>A0A3P8X7C0_ESOLU</name>
<dbReference type="PRINTS" id="PR00765">
    <property type="entry name" value="CRBOXYPTASEA"/>
</dbReference>
<keyword evidence="7" id="KW-0862">Zinc</keyword>
<reference evidence="13" key="1">
    <citation type="journal article" date="2014" name="PLoS ONE">
        <title>The genome and linkage map of the northern pike (Esox lucius): conserved synteny revealed between the salmonid sister group and the Neoteleostei.</title>
        <authorList>
            <person name="Rondeau E.B."/>
            <person name="Minkley D.R."/>
            <person name="Leong J.S."/>
            <person name="Messmer A.M."/>
            <person name="Jantzen J.R."/>
            <person name="von Schalburg K.R."/>
            <person name="Lemon C."/>
            <person name="Bird N.H."/>
            <person name="Koop B.F."/>
        </authorList>
    </citation>
    <scope>NUCLEOTIDE SEQUENCE</scope>
</reference>
<dbReference type="AlphaFoldDB" id="A0A3P8X7C0"/>
<evidence type="ECO:0000256" key="5">
    <source>
        <dbReference type="ARBA" id="ARBA00022723"/>
    </source>
</evidence>
<sequence>MMLCLGSVGLVLLALTVQNGHGAPDSAGWNGKDTTERNYYTRYHNMTEISDWMEKMKRENPDVVSSMVYGQTYEERNITLLKIGLNSTKRKKAIWMDCGIHAREWIAPAFCQYFVKEILQRYKTDTKVKEMMKNLDFYVTPVLNVDGYIYSWLNNSTRLWRKSRSPGPVGCTCYGTDLNRNFYANWGTVGVSTNCCEETYCGSKALSEPEARAVTDMLGKMSGDILAFLTIHSYSQLILVPYGHPNISAPNYNELMEVGLGAVKAIKAVHGMDYTVGTWPDILYPASGSSQDYARLIGIPLSYTFELRDKGEYGFELPEDQIQPTCEEAYAGVQHIITYAHDKAFYSSAFKRYFFQEILGLLTLVMQIRLINIVIEMF</sequence>
<evidence type="ECO:0000256" key="8">
    <source>
        <dbReference type="ARBA" id="ARBA00023049"/>
    </source>
</evidence>
<dbReference type="Bgee" id="ENSELUG00000000051">
    <property type="expression patterns" value="Expressed in digestive tract and 15 other cell types or tissues"/>
</dbReference>